<sequence>MVSENEINKLVNRKGSDLVTITLPTHKTGEESKQDPIRLKNLLTEAVSILKENGKKESDAEQYLKSAFDLLDKPMFWSHADKSLAIYITEGETDIFKLPYKVDSEVYVNDHHLITPLLPMLSMDGTFCVVAVSRQDAKLLKCTRDDVEDITPADVSVSVADYLEVDQEKQLQYHTGSKSQEAMYFGHGASEEDKKVIVEQYLREFEKEVTKVMRERNDPLVAMGLKDNLSLYKKVNNYGRLVDDAVEFNPDELSDQEIKDKGWNVIQKHFLKDMYNSLEKFSEKTEGKVSNNLGDIVEATIQGRSHTIFISKDEKKWGVFDEAEQTVHYSSKPKNGDIELLNWLSITGRKTGSNVYMLEKEEMPMHSTVAAEFRF</sequence>
<keyword evidence="2" id="KW-1185">Reference proteome</keyword>
<evidence type="ECO:0000313" key="1">
    <source>
        <dbReference type="EMBL" id="PKD42710.1"/>
    </source>
</evidence>
<dbReference type="EMBL" id="PISP01000006">
    <property type="protein sequence ID" value="PKD42710.1"/>
    <property type="molecule type" value="Genomic_DNA"/>
</dbReference>
<evidence type="ECO:0000313" key="2">
    <source>
        <dbReference type="Proteomes" id="UP000233398"/>
    </source>
</evidence>
<organism evidence="1 2">
    <name type="scientific">Rhodohalobacter barkolensis</name>
    <dbReference type="NCBI Taxonomy" id="2053187"/>
    <lineage>
        <taxon>Bacteria</taxon>
        <taxon>Pseudomonadati</taxon>
        <taxon>Balneolota</taxon>
        <taxon>Balneolia</taxon>
        <taxon>Balneolales</taxon>
        <taxon>Balneolaceae</taxon>
        <taxon>Rhodohalobacter</taxon>
    </lineage>
</organism>
<name>A0A2N0VEX4_9BACT</name>
<dbReference type="RefSeq" id="WP_101074405.1">
    <property type="nucleotide sequence ID" value="NZ_PISP01000006.1"/>
</dbReference>
<protein>
    <submittedName>
        <fullName evidence="1">Uncharacterized protein</fullName>
    </submittedName>
</protein>
<dbReference type="Pfam" id="PF18849">
    <property type="entry name" value="baeRF_family7"/>
    <property type="match status" value="1"/>
</dbReference>
<reference evidence="1 2" key="1">
    <citation type="submission" date="2017-11" db="EMBL/GenBank/DDBJ databases">
        <title>Rhodohalobacter 15182 sp. nov., isolated from a salt lake.</title>
        <authorList>
            <person name="Han S."/>
        </authorList>
    </citation>
    <scope>NUCLEOTIDE SEQUENCE [LARGE SCALE GENOMIC DNA]</scope>
    <source>
        <strain evidence="1 2">15182</strain>
    </source>
</reference>
<gene>
    <name evidence="1" type="ORF">CWD77_15025</name>
</gene>
<proteinExistence type="predicted"/>
<dbReference type="InterPro" id="IPR040837">
    <property type="entry name" value="Bact_RF_family7"/>
</dbReference>
<comment type="caution">
    <text evidence="1">The sequence shown here is derived from an EMBL/GenBank/DDBJ whole genome shotgun (WGS) entry which is preliminary data.</text>
</comment>
<dbReference type="AlphaFoldDB" id="A0A2N0VEX4"/>
<accession>A0A2N0VEX4</accession>
<dbReference type="Proteomes" id="UP000233398">
    <property type="component" value="Unassembled WGS sequence"/>
</dbReference>
<dbReference type="OrthoDB" id="4393931at2"/>